<dbReference type="CDD" id="cd06261">
    <property type="entry name" value="TM_PBP2"/>
    <property type="match status" value="2"/>
</dbReference>
<keyword evidence="4" id="KW-0997">Cell inner membrane</keyword>
<accession>A0A9D1MPT6</accession>
<comment type="subcellular location">
    <subcellularLocation>
        <location evidence="1">Cell inner membrane</location>
        <topology evidence="1">Multi-pass membrane protein</topology>
    </subcellularLocation>
    <subcellularLocation>
        <location evidence="8">Cell membrane</location>
        <topology evidence="8">Multi-pass membrane protein</topology>
    </subcellularLocation>
</comment>
<dbReference type="PANTHER" id="PTHR43357:SF3">
    <property type="entry name" value="FE(3+)-TRANSPORT SYSTEM PERMEASE PROTEIN FBPB 2"/>
    <property type="match status" value="1"/>
</dbReference>
<keyword evidence="2 8" id="KW-0813">Transport</keyword>
<keyword evidence="5 8" id="KW-0812">Transmembrane</keyword>
<evidence type="ECO:0000256" key="2">
    <source>
        <dbReference type="ARBA" id="ARBA00022448"/>
    </source>
</evidence>
<evidence type="ECO:0000313" key="10">
    <source>
        <dbReference type="EMBL" id="HIU64256.1"/>
    </source>
</evidence>
<sequence length="548" mass="60197">MSTKQSKNNNLFYGIISGVFFFFIVLPILVIFKEALDAGGLGDLSNFLNTNTLKSIRNSLSLGVLVVLATTMLSAPLAYLLAKTPLSKYKWIDIVLLIPFMTPPYIASMGWILFFQKKGLLEQLVPISATFNSYFFSLGGLVLVMSLHLCPFMTTILKNALLNIGDNLEDSAAVAGAGFYQRIVKIYVPLLLGNYAIAALLVFVKTLSEYGTPATLGARIGFEVFTTDIHRYATMSPIDFGKAATLSSALVSICLVMWLVQSYITNKRSYNLVGGRSKASGAVVGNKSSIVVVGWLYLGGIIFCGVGIPYFSVLATSLIKLRGYGIAIDNFTFAHYQELFVAGSAGLSAIVTSVFLACSAATIASILGFLTVIVLQKKSKFKKLIESEVLLPEMIPNIVLVIGLMILWNKLYSYWPIYNTLGFMVLVYTLMFLPYAYQYTYSGYMQLSNNLFEAARMSGASSLQILQKITLPLLLKSIMTGWMMIFIIVFRELVAASLISPPNTLTVSTYIVSEFSQGSVSLGMSMAFICVIISTTVLLFLNRFQRKR</sequence>
<keyword evidence="3" id="KW-1003">Cell membrane</keyword>
<dbReference type="InterPro" id="IPR035906">
    <property type="entry name" value="MetI-like_sf"/>
</dbReference>
<evidence type="ECO:0000256" key="8">
    <source>
        <dbReference type="RuleBase" id="RU363032"/>
    </source>
</evidence>
<feature type="transmembrane region" description="Helical" evidence="8">
    <location>
        <begin position="519"/>
        <end position="541"/>
    </location>
</feature>
<comment type="similarity">
    <text evidence="8">Belongs to the binding-protein-dependent transport system permease family.</text>
</comment>
<evidence type="ECO:0000256" key="4">
    <source>
        <dbReference type="ARBA" id="ARBA00022519"/>
    </source>
</evidence>
<reference evidence="10" key="2">
    <citation type="journal article" date="2021" name="PeerJ">
        <title>Extensive microbial diversity within the chicken gut microbiome revealed by metagenomics and culture.</title>
        <authorList>
            <person name="Gilroy R."/>
            <person name="Ravi A."/>
            <person name="Getino M."/>
            <person name="Pursley I."/>
            <person name="Horton D.L."/>
            <person name="Alikhan N.F."/>
            <person name="Baker D."/>
            <person name="Gharbi K."/>
            <person name="Hall N."/>
            <person name="Watson M."/>
            <person name="Adriaenssens E.M."/>
            <person name="Foster-Nyarko E."/>
            <person name="Jarju S."/>
            <person name="Secka A."/>
            <person name="Antonio M."/>
            <person name="Oren A."/>
            <person name="Chaudhuri R.R."/>
            <person name="La Ragione R."/>
            <person name="Hildebrand F."/>
            <person name="Pallen M.J."/>
        </authorList>
    </citation>
    <scope>NUCLEOTIDE SEQUENCE</scope>
    <source>
        <strain evidence="10">CHK160-1198</strain>
    </source>
</reference>
<comment type="caution">
    <text evidence="10">The sequence shown here is derived from an EMBL/GenBank/DDBJ whole genome shotgun (WGS) entry which is preliminary data.</text>
</comment>
<evidence type="ECO:0000256" key="3">
    <source>
        <dbReference type="ARBA" id="ARBA00022475"/>
    </source>
</evidence>
<feature type="domain" description="ABC transmembrane type-1" evidence="9">
    <location>
        <begin position="56"/>
        <end position="261"/>
    </location>
</feature>
<dbReference type="Gene3D" id="1.10.3720.10">
    <property type="entry name" value="MetI-like"/>
    <property type="match status" value="2"/>
</dbReference>
<organism evidence="10 11">
    <name type="scientific">Candidatus Avacidaminococcus intestinavium</name>
    <dbReference type="NCBI Taxonomy" id="2840684"/>
    <lineage>
        <taxon>Bacteria</taxon>
        <taxon>Bacillati</taxon>
        <taxon>Bacillota</taxon>
        <taxon>Negativicutes</taxon>
        <taxon>Acidaminococcales</taxon>
        <taxon>Acidaminococcaceae</taxon>
        <taxon>Acidaminococcaceae incertae sedis</taxon>
        <taxon>Candidatus Avacidaminococcus</taxon>
    </lineage>
</organism>
<feature type="transmembrane region" description="Helical" evidence="8">
    <location>
        <begin position="339"/>
        <end position="370"/>
    </location>
</feature>
<protein>
    <submittedName>
        <fullName evidence="10">Iron ABC transporter permease</fullName>
    </submittedName>
</protein>
<evidence type="ECO:0000313" key="11">
    <source>
        <dbReference type="Proteomes" id="UP000824099"/>
    </source>
</evidence>
<feature type="transmembrane region" description="Helical" evidence="8">
    <location>
        <begin position="186"/>
        <end position="204"/>
    </location>
</feature>
<name>A0A9D1MPT6_9FIRM</name>
<dbReference type="EMBL" id="DVNI01000065">
    <property type="protein sequence ID" value="HIU64256.1"/>
    <property type="molecule type" value="Genomic_DNA"/>
</dbReference>
<reference evidence="10" key="1">
    <citation type="submission" date="2020-10" db="EMBL/GenBank/DDBJ databases">
        <authorList>
            <person name="Gilroy R."/>
        </authorList>
    </citation>
    <scope>NUCLEOTIDE SEQUENCE</scope>
    <source>
        <strain evidence="10">CHK160-1198</strain>
    </source>
</reference>
<evidence type="ECO:0000259" key="9">
    <source>
        <dbReference type="PROSITE" id="PS50928"/>
    </source>
</evidence>
<keyword evidence="7 8" id="KW-0472">Membrane</keyword>
<dbReference type="GO" id="GO:0055085">
    <property type="term" value="P:transmembrane transport"/>
    <property type="evidence" value="ECO:0007669"/>
    <property type="project" value="InterPro"/>
</dbReference>
<evidence type="ECO:0000256" key="5">
    <source>
        <dbReference type="ARBA" id="ARBA00022692"/>
    </source>
</evidence>
<dbReference type="PROSITE" id="PS50928">
    <property type="entry name" value="ABC_TM1"/>
    <property type="match status" value="2"/>
</dbReference>
<dbReference type="GO" id="GO:0005886">
    <property type="term" value="C:plasma membrane"/>
    <property type="evidence" value="ECO:0007669"/>
    <property type="project" value="UniProtKB-SubCell"/>
</dbReference>
<feature type="transmembrane region" description="Helical" evidence="8">
    <location>
        <begin position="134"/>
        <end position="157"/>
    </location>
</feature>
<proteinExistence type="inferred from homology"/>
<feature type="transmembrane region" description="Helical" evidence="8">
    <location>
        <begin position="240"/>
        <end position="260"/>
    </location>
</feature>
<feature type="transmembrane region" description="Helical" evidence="8">
    <location>
        <begin position="390"/>
        <end position="408"/>
    </location>
</feature>
<feature type="transmembrane region" description="Helical" evidence="8">
    <location>
        <begin position="295"/>
        <end position="319"/>
    </location>
</feature>
<gene>
    <name evidence="10" type="ORF">IAB06_04365</name>
</gene>
<feature type="transmembrane region" description="Helical" evidence="8">
    <location>
        <begin position="94"/>
        <end position="114"/>
    </location>
</feature>
<evidence type="ECO:0000256" key="6">
    <source>
        <dbReference type="ARBA" id="ARBA00022989"/>
    </source>
</evidence>
<dbReference type="AlphaFoldDB" id="A0A9D1MPT6"/>
<feature type="transmembrane region" description="Helical" evidence="8">
    <location>
        <begin position="473"/>
        <end position="499"/>
    </location>
</feature>
<evidence type="ECO:0000256" key="7">
    <source>
        <dbReference type="ARBA" id="ARBA00023136"/>
    </source>
</evidence>
<feature type="transmembrane region" description="Helical" evidence="8">
    <location>
        <begin position="414"/>
        <end position="437"/>
    </location>
</feature>
<dbReference type="PANTHER" id="PTHR43357">
    <property type="entry name" value="INNER MEMBRANE ABC TRANSPORTER PERMEASE PROTEIN YDCV"/>
    <property type="match status" value="1"/>
</dbReference>
<feature type="domain" description="ABC transmembrane type-1" evidence="9">
    <location>
        <begin position="350"/>
        <end position="541"/>
    </location>
</feature>
<dbReference type="Pfam" id="PF00528">
    <property type="entry name" value="BPD_transp_1"/>
    <property type="match status" value="2"/>
</dbReference>
<evidence type="ECO:0000256" key="1">
    <source>
        <dbReference type="ARBA" id="ARBA00004429"/>
    </source>
</evidence>
<dbReference type="InterPro" id="IPR000515">
    <property type="entry name" value="MetI-like"/>
</dbReference>
<feature type="transmembrane region" description="Helical" evidence="8">
    <location>
        <begin position="60"/>
        <end position="82"/>
    </location>
</feature>
<dbReference type="Proteomes" id="UP000824099">
    <property type="component" value="Unassembled WGS sequence"/>
</dbReference>
<feature type="transmembrane region" description="Helical" evidence="8">
    <location>
        <begin position="12"/>
        <end position="32"/>
    </location>
</feature>
<dbReference type="SUPFAM" id="SSF161098">
    <property type="entry name" value="MetI-like"/>
    <property type="match status" value="2"/>
</dbReference>
<keyword evidence="6 8" id="KW-1133">Transmembrane helix</keyword>